<evidence type="ECO:0000259" key="6">
    <source>
        <dbReference type="SMART" id="SM00533"/>
    </source>
</evidence>
<dbReference type="InterPro" id="IPR007696">
    <property type="entry name" value="DNA_mismatch_repair_MutS_core"/>
</dbReference>
<dbReference type="GO" id="GO:0005524">
    <property type="term" value="F:ATP binding"/>
    <property type="evidence" value="ECO:0007669"/>
    <property type="project" value="UniProtKB-KW"/>
</dbReference>
<evidence type="ECO:0000313" key="10">
    <source>
        <dbReference type="Proteomes" id="UP000002605"/>
    </source>
</evidence>
<keyword evidence="2" id="KW-0547">Nucleotide-binding</keyword>
<organism evidence="9 10">
    <name type="scientific">Candida dubliniensis (strain CD36 / ATCC MYA-646 / CBS 7987 / NCPF 3949 / NRRL Y-17841)</name>
    <name type="common">Yeast</name>
    <dbReference type="NCBI Taxonomy" id="573826"/>
    <lineage>
        <taxon>Eukaryota</taxon>
        <taxon>Fungi</taxon>
        <taxon>Dikarya</taxon>
        <taxon>Ascomycota</taxon>
        <taxon>Saccharomycotina</taxon>
        <taxon>Pichiomycetes</taxon>
        <taxon>Debaryomycetaceae</taxon>
        <taxon>Candida/Lodderomyces clade</taxon>
        <taxon>Candida</taxon>
    </lineage>
</organism>
<evidence type="ECO:0000256" key="1">
    <source>
        <dbReference type="ARBA" id="ARBA00006271"/>
    </source>
</evidence>
<evidence type="ECO:0000313" key="9">
    <source>
        <dbReference type="EMBL" id="CAX42147.1"/>
    </source>
</evidence>
<dbReference type="HOGENOM" id="CLU_002472_8_0_1"/>
<dbReference type="GO" id="GO:0051026">
    <property type="term" value="P:chiasma assembly"/>
    <property type="evidence" value="ECO:0007669"/>
    <property type="project" value="TreeGrafter"/>
</dbReference>
<protein>
    <submittedName>
        <fullName evidence="9">MutS homolog, putative</fullName>
    </submittedName>
</protein>
<dbReference type="GO" id="GO:0005634">
    <property type="term" value="C:nucleus"/>
    <property type="evidence" value="ECO:0007669"/>
    <property type="project" value="TreeGrafter"/>
</dbReference>
<dbReference type="Pfam" id="PF00488">
    <property type="entry name" value="MutS_V"/>
    <property type="match status" value="1"/>
</dbReference>
<dbReference type="KEGG" id="cdu:CD36_42680"/>
<dbReference type="GO" id="GO:0140664">
    <property type="term" value="F:ATP-dependent DNA damage sensor activity"/>
    <property type="evidence" value="ECO:0007669"/>
    <property type="project" value="InterPro"/>
</dbReference>
<dbReference type="EMBL" id="FM992691">
    <property type="protein sequence ID" value="CAX42147.1"/>
    <property type="molecule type" value="Genomic_DNA"/>
</dbReference>
<dbReference type="InterPro" id="IPR000432">
    <property type="entry name" value="DNA_mismatch_repair_MutS_C"/>
</dbReference>
<keyword evidence="5" id="KW-0175">Coiled coil</keyword>
<evidence type="ECO:0000256" key="4">
    <source>
        <dbReference type="ARBA" id="ARBA00023125"/>
    </source>
</evidence>
<keyword evidence="4" id="KW-0238">DNA-binding</keyword>
<dbReference type="CDD" id="cd03281">
    <property type="entry name" value="ABC_MSH5_euk"/>
    <property type="match status" value="1"/>
</dbReference>
<dbReference type="SMART" id="SM00533">
    <property type="entry name" value="MUTSd"/>
    <property type="match status" value="1"/>
</dbReference>
<dbReference type="SUPFAM" id="SSF52540">
    <property type="entry name" value="P-loop containing nucleoside triphosphate hydrolases"/>
    <property type="match status" value="1"/>
</dbReference>
<reference evidence="9 10" key="1">
    <citation type="journal article" date="2009" name="Genome Res.">
        <title>Comparative genomics of the fungal pathogens Candida dubliniensis and Candida albicans.</title>
        <authorList>
            <person name="Jackson A.P."/>
            <person name="Gamble J.A."/>
            <person name="Yeomans T."/>
            <person name="Moran G.P."/>
            <person name="Saunders D."/>
            <person name="Harris D."/>
            <person name="Aslett M."/>
            <person name="Barrell J.F."/>
            <person name="Butler G."/>
            <person name="Citiulo F."/>
            <person name="Coleman D.C."/>
            <person name="de Groot P.W.J."/>
            <person name="Goodwin T.J."/>
            <person name="Quail M.A."/>
            <person name="McQuillan J."/>
            <person name="Munro C.A."/>
            <person name="Pain A."/>
            <person name="Poulter R.T."/>
            <person name="Rajandream M.A."/>
            <person name="Renauld H."/>
            <person name="Spiering M.J."/>
            <person name="Tivey A."/>
            <person name="Gow N.A.R."/>
            <person name="Barrell B."/>
            <person name="Sullivan D.J."/>
            <person name="Berriman M."/>
        </authorList>
    </citation>
    <scope>NUCLEOTIDE SEQUENCE [LARGE SCALE GENOMIC DNA]</scope>
    <source>
        <strain evidence="10">CD36 / ATCC MYA-646 / CBS 7987 / NCPF 3949 / NRRL Y-17841</strain>
    </source>
</reference>
<dbReference type="Pfam" id="PF05192">
    <property type="entry name" value="MutS_III"/>
    <property type="match status" value="1"/>
</dbReference>
<keyword evidence="10" id="KW-1185">Reference proteome</keyword>
<dbReference type="CGD" id="CAL0000164214">
    <property type="gene designation" value="Cd36_42680"/>
</dbReference>
<dbReference type="SUPFAM" id="SSF48334">
    <property type="entry name" value="DNA repair protein MutS, domain III"/>
    <property type="match status" value="1"/>
</dbReference>
<dbReference type="Proteomes" id="UP000002605">
    <property type="component" value="Chromosome 4"/>
</dbReference>
<accession>B9WFX8</accession>
<feature type="coiled-coil region" evidence="5">
    <location>
        <begin position="357"/>
        <end position="384"/>
    </location>
</feature>
<dbReference type="GO" id="GO:0030983">
    <property type="term" value="F:mismatched DNA binding"/>
    <property type="evidence" value="ECO:0007669"/>
    <property type="project" value="InterPro"/>
</dbReference>
<evidence type="ECO:0000259" key="7">
    <source>
        <dbReference type="SMART" id="SM00534"/>
    </source>
</evidence>
<dbReference type="PANTHER" id="PTHR11361:SF20">
    <property type="entry name" value="MUTS PROTEIN HOMOLOG 5"/>
    <property type="match status" value="1"/>
</dbReference>
<dbReference type="GO" id="GO:0006298">
    <property type="term" value="P:mismatch repair"/>
    <property type="evidence" value="ECO:0007669"/>
    <property type="project" value="InterPro"/>
</dbReference>
<keyword evidence="3" id="KW-0067">ATP-binding</keyword>
<dbReference type="InterPro" id="IPR045076">
    <property type="entry name" value="MutS"/>
</dbReference>
<dbReference type="AlphaFoldDB" id="B9WFX8"/>
<dbReference type="GeneID" id="8047503"/>
<evidence type="ECO:0000313" key="8">
    <source>
        <dbReference type="CGD" id="CAL0000164214"/>
    </source>
</evidence>
<dbReference type="VEuPathDB" id="FungiDB:CD36_42680"/>
<dbReference type="InterPro" id="IPR027417">
    <property type="entry name" value="P-loop_NTPase"/>
</dbReference>
<dbReference type="OrthoDB" id="29596at2759"/>
<proteinExistence type="inferred from homology"/>
<evidence type="ECO:0000256" key="5">
    <source>
        <dbReference type="SAM" id="Coils"/>
    </source>
</evidence>
<dbReference type="RefSeq" id="XP_002419932.1">
    <property type="nucleotide sequence ID" value="XM_002419887.1"/>
</dbReference>
<feature type="domain" description="DNA mismatch repair protein MutS core" evidence="6">
    <location>
        <begin position="206"/>
        <end position="526"/>
    </location>
</feature>
<sequence>MNEDTTQSSIQDVTFLDTECQRILSLDIKGSLFGASCLNGEIKKLKIFEDCHINHPETYIESIINEFGPTIVFVSSRTTTNVVSILEDIKDVYEFTFYVKIVADFTKFDTKRLVESFYSLANNNNVHIFATSALKSSSIRITLGTINALWLGIAEFVDPSCCCIADLVDSLEFCSFQDIMFIDVDSLYALQILPETRKSLNINSKSQKLSLYDLLNNTVTIEGAKLLKDWVRKPLTDITKLLSRQNTVKILSSSELHEIRSNIRKGLKYTKNCKSIVNGLEAGKSSWKVWKNLILFLQNVMYLSKQIRLCFSETNMPPELALFYNQELMIDFNELEKFILSYAEPITSEEDNKMRIINGIDDTLDELRIQYNNLEELLQETTGIIAAKFSEEVFNTVYIPQLGFLVSRKADIENADTTFMPDEWQEVFRTSTNIYYKTEEVWQLDEQFGDIYTLINDREIEIIQSMLAKVSEFNTVIIQVGEAAIELDCLCSLSEVSQYRNYVFPCITDTNELEIIQGRHPLVETFSNMFVPNNTIFEPEEKIMVVTGANLSGKSVYLNQTALIVVMAQIGCAVPAEKATLGIVDKILTRISSRESLDKQQSTFAIDVYQLSKCISLATDRSLVIVDEFGKGSDPIDSTSMFGGTLSYFGKKSLDCPRCIFSTHFLDLFKDKELCEMYQSRKTKMMSTEILLEKTTNSSLDNVTYLYKVKPGLAEKSFGIYCAKVCGIPQNVIQRAECIAQMLNNGEDVAYELTRLSEEEEQNYSVAKKVVTKFLDIEFEDAELSINDSIHYTSKFDEIFQG</sequence>
<dbReference type="InterPro" id="IPR011184">
    <property type="entry name" value="DNA_mismatch_repair_Msh2"/>
</dbReference>
<evidence type="ECO:0000256" key="2">
    <source>
        <dbReference type="ARBA" id="ARBA00022741"/>
    </source>
</evidence>
<comment type="similarity">
    <text evidence="1">Belongs to the DNA mismatch repair MutS family.</text>
</comment>
<feature type="domain" description="DNA mismatch repair proteins mutS family" evidence="7">
    <location>
        <begin position="541"/>
        <end position="741"/>
    </location>
</feature>
<dbReference type="Gene3D" id="1.10.1420.10">
    <property type="match status" value="2"/>
</dbReference>
<dbReference type="SMART" id="SM00534">
    <property type="entry name" value="MUTSac"/>
    <property type="match status" value="1"/>
</dbReference>
<dbReference type="PIRSF" id="PIRSF005813">
    <property type="entry name" value="MSH2"/>
    <property type="match status" value="1"/>
</dbReference>
<gene>
    <name evidence="8" type="ordered locus">Cd36_42680</name>
    <name evidence="9" type="ORF">CD36_42680</name>
</gene>
<dbReference type="eggNOG" id="KOG0221">
    <property type="taxonomic scope" value="Eukaryota"/>
</dbReference>
<name>B9WFX8_CANDC</name>
<dbReference type="Gene3D" id="3.40.50.300">
    <property type="entry name" value="P-loop containing nucleotide triphosphate hydrolases"/>
    <property type="match status" value="1"/>
</dbReference>
<evidence type="ECO:0000256" key="3">
    <source>
        <dbReference type="ARBA" id="ARBA00022840"/>
    </source>
</evidence>
<dbReference type="InterPro" id="IPR036187">
    <property type="entry name" value="DNA_mismatch_repair_MutS_sf"/>
</dbReference>
<dbReference type="PANTHER" id="PTHR11361">
    <property type="entry name" value="DNA MISMATCH REPAIR PROTEIN MUTS FAMILY MEMBER"/>
    <property type="match status" value="1"/>
</dbReference>